<dbReference type="EMBL" id="LT907979">
    <property type="protein sequence ID" value="SOB73992.1"/>
    <property type="molecule type" value="Genomic_DNA"/>
</dbReference>
<sequence>MYSYSLYPGEIKFVGDCESSALQKIEEYLLSSLKARVEQRETRGYVKYKLDRNLKLYHNEIKAYSKLASLDVCPQLLDHGVVFKYIAKSLTCSKQFTVYGYYVETELFGESLWKRLGGEPCSGSVLSIRMGKENYIDEEEFNDCFPYPDYIKRQVRELIEKMHKAGVYHKDLHSGNVLLKDEVVKIIDFEFCEFVS</sequence>
<keyword evidence="2" id="KW-0723">Serine/threonine-protein kinase</keyword>
<dbReference type="InterPro" id="IPR011009">
    <property type="entry name" value="Kinase-like_dom_sf"/>
</dbReference>
<name>A0A285PXS1_9VIRU</name>
<dbReference type="InterPro" id="IPR000719">
    <property type="entry name" value="Prot_kinase_dom"/>
</dbReference>
<feature type="domain" description="Protein kinase" evidence="1">
    <location>
        <begin position="1"/>
        <end position="196"/>
    </location>
</feature>
<dbReference type="GO" id="GO:0005524">
    <property type="term" value="F:ATP binding"/>
    <property type="evidence" value="ECO:0007669"/>
    <property type="project" value="InterPro"/>
</dbReference>
<accession>A0A285PXS1</accession>
<evidence type="ECO:0000259" key="1">
    <source>
        <dbReference type="PROSITE" id="PS50011"/>
    </source>
</evidence>
<dbReference type="Gene3D" id="1.10.510.10">
    <property type="entry name" value="Transferase(Phosphotransferase) domain 1"/>
    <property type="match status" value="1"/>
</dbReference>
<proteinExistence type="predicted"/>
<dbReference type="Proteomes" id="UP000274850">
    <property type="component" value="Segment"/>
</dbReference>
<dbReference type="GO" id="GO:0004674">
    <property type="term" value="F:protein serine/threonine kinase activity"/>
    <property type="evidence" value="ECO:0007669"/>
    <property type="project" value="UniProtKB-KW"/>
</dbReference>
<protein>
    <submittedName>
        <fullName evidence="2">Divergent serine/threonine protein kinase</fullName>
    </submittedName>
</protein>
<dbReference type="PROSITE" id="PS50011">
    <property type="entry name" value="PROTEIN_KINASE_DOM"/>
    <property type="match status" value="1"/>
</dbReference>
<evidence type="ECO:0000313" key="2">
    <source>
        <dbReference type="EMBL" id="SOB73992.1"/>
    </source>
</evidence>
<keyword evidence="2" id="KW-0808">Transferase</keyword>
<dbReference type="Pfam" id="PF06176">
    <property type="entry name" value="WaaY"/>
    <property type="match status" value="1"/>
</dbReference>
<organism evidence="2">
    <name type="scientific">Cedratvirus lausannensis</name>
    <dbReference type="NCBI Taxonomy" id="2023205"/>
    <lineage>
        <taxon>Viruses</taxon>
        <taxon>Pithoviruses</taxon>
        <taxon>Orthocedratvirinae</taxon>
        <taxon>Alphacedratvirus</taxon>
        <taxon>Alphacedratvirus francolausannense</taxon>
    </lineage>
</organism>
<keyword evidence="2" id="KW-0418">Kinase</keyword>
<keyword evidence="3" id="KW-1185">Reference proteome</keyword>
<evidence type="ECO:0000313" key="3">
    <source>
        <dbReference type="Proteomes" id="UP000274850"/>
    </source>
</evidence>
<dbReference type="InterPro" id="IPR009330">
    <property type="entry name" value="LipoPS_heptP_kinase"/>
</dbReference>
<reference evidence="2" key="1">
    <citation type="submission" date="2017-08" db="EMBL/GenBank/DDBJ databases">
        <authorList>
            <person name="de Groot N.N."/>
        </authorList>
    </citation>
    <scope>NUCLEOTIDE SEQUENCE</scope>
</reference>
<dbReference type="SUPFAM" id="SSF56112">
    <property type="entry name" value="Protein kinase-like (PK-like)"/>
    <property type="match status" value="1"/>
</dbReference>
<gene>
    <name evidence="2" type="ORF">BQ9231_00109</name>
</gene>